<dbReference type="SUPFAM" id="SSF53335">
    <property type="entry name" value="S-adenosyl-L-methionine-dependent methyltransferases"/>
    <property type="match status" value="1"/>
</dbReference>
<gene>
    <name evidence="2" type="ORF">V5E97_10645</name>
</gene>
<keyword evidence="2" id="KW-0808">Transferase</keyword>
<protein>
    <submittedName>
        <fullName evidence="2">Class I SAM-dependent methyltransferase</fullName>
        <ecNumber evidence="2">2.1.-.-</ecNumber>
    </submittedName>
</protein>
<proteinExistence type="predicted"/>
<dbReference type="RefSeq" id="WP_406699318.1">
    <property type="nucleotide sequence ID" value="NZ_CP155447.1"/>
</dbReference>
<sequence>MSRASDTEGHRQRIVDQFTRQAVPFQEMPAHSNEDAFRLVLEACKVSASDRVLDLACGPGLTACSFAELAAHVTGIDLTPAMIEQAQALQRSKGLANLAWHVGDVGSLPFPDASFSLVFTRYSFHHLLEPKTVLAEMVRVCEPGGRVVVVDVYTVSPDQAEAYDQVERLRDPSHVRALGLDELEGLFDDAGLEGTTITFDKLGVDLEELLGISFPNPGDADEVRRIFAQDLGVDRLGVGAHPVDGRIRFAFPLVILSARKPS</sequence>
<dbReference type="InterPro" id="IPR029063">
    <property type="entry name" value="SAM-dependent_MTases_sf"/>
</dbReference>
<dbReference type="InterPro" id="IPR013216">
    <property type="entry name" value="Methyltransf_11"/>
</dbReference>
<dbReference type="GO" id="GO:0008757">
    <property type="term" value="F:S-adenosylmethionine-dependent methyltransferase activity"/>
    <property type="evidence" value="ECO:0007669"/>
    <property type="project" value="InterPro"/>
</dbReference>
<dbReference type="PANTHER" id="PTHR43591">
    <property type="entry name" value="METHYLTRANSFERASE"/>
    <property type="match status" value="1"/>
</dbReference>
<organism evidence="2">
    <name type="scientific">Singulisphaera sp. Ch08</name>
    <dbReference type="NCBI Taxonomy" id="3120278"/>
    <lineage>
        <taxon>Bacteria</taxon>
        <taxon>Pseudomonadati</taxon>
        <taxon>Planctomycetota</taxon>
        <taxon>Planctomycetia</taxon>
        <taxon>Isosphaerales</taxon>
        <taxon>Isosphaeraceae</taxon>
        <taxon>Singulisphaera</taxon>
    </lineage>
</organism>
<name>A0AAU7CN24_9BACT</name>
<feature type="domain" description="Methyltransferase type 11" evidence="1">
    <location>
        <begin position="53"/>
        <end position="149"/>
    </location>
</feature>
<evidence type="ECO:0000313" key="2">
    <source>
        <dbReference type="EMBL" id="XBH06468.1"/>
    </source>
</evidence>
<evidence type="ECO:0000259" key="1">
    <source>
        <dbReference type="Pfam" id="PF08241"/>
    </source>
</evidence>
<dbReference type="CDD" id="cd02440">
    <property type="entry name" value="AdoMet_MTases"/>
    <property type="match status" value="1"/>
</dbReference>
<dbReference type="GO" id="GO:0032259">
    <property type="term" value="P:methylation"/>
    <property type="evidence" value="ECO:0007669"/>
    <property type="project" value="UniProtKB-KW"/>
</dbReference>
<dbReference type="AlphaFoldDB" id="A0AAU7CN24"/>
<dbReference type="EMBL" id="CP155447">
    <property type="protein sequence ID" value="XBH06468.1"/>
    <property type="molecule type" value="Genomic_DNA"/>
</dbReference>
<dbReference type="Pfam" id="PF08241">
    <property type="entry name" value="Methyltransf_11"/>
    <property type="match status" value="1"/>
</dbReference>
<keyword evidence="2" id="KW-0489">Methyltransferase</keyword>
<dbReference type="EC" id="2.1.-.-" evidence="2"/>
<accession>A0AAU7CN24</accession>
<dbReference type="Gene3D" id="3.40.50.150">
    <property type="entry name" value="Vaccinia Virus protein VP39"/>
    <property type="match status" value="1"/>
</dbReference>
<reference evidence="2" key="1">
    <citation type="submission" date="2024-05" db="EMBL/GenBank/DDBJ databases">
        <title>Planctomycetes of the genus Singulisphaera possess chitinolytic capabilities.</title>
        <authorList>
            <person name="Ivanova A."/>
        </authorList>
    </citation>
    <scope>NUCLEOTIDE SEQUENCE</scope>
    <source>
        <strain evidence="2">Ch08T</strain>
    </source>
</reference>